<evidence type="ECO:0000256" key="8">
    <source>
        <dbReference type="PROSITE-ProRule" id="PRU01360"/>
    </source>
</evidence>
<evidence type="ECO:0000256" key="7">
    <source>
        <dbReference type="ARBA" id="ARBA00023237"/>
    </source>
</evidence>
<evidence type="ECO:0000313" key="13">
    <source>
        <dbReference type="Proteomes" id="UP000283341"/>
    </source>
</evidence>
<evidence type="ECO:0000256" key="1">
    <source>
        <dbReference type="ARBA" id="ARBA00004571"/>
    </source>
</evidence>
<dbReference type="SUPFAM" id="SSF49464">
    <property type="entry name" value="Carboxypeptidase regulatory domain-like"/>
    <property type="match status" value="1"/>
</dbReference>
<name>A0A412INW1_9BACE</name>
<organism evidence="12 13">
    <name type="scientific">Bacteroides cellulosilyticus</name>
    <dbReference type="NCBI Taxonomy" id="246787"/>
    <lineage>
        <taxon>Bacteria</taxon>
        <taxon>Pseudomonadati</taxon>
        <taxon>Bacteroidota</taxon>
        <taxon>Bacteroidia</taxon>
        <taxon>Bacteroidales</taxon>
        <taxon>Bacteroidaceae</taxon>
        <taxon>Bacteroides</taxon>
    </lineage>
</organism>
<dbReference type="Gene3D" id="2.40.170.20">
    <property type="entry name" value="TonB-dependent receptor, beta-barrel domain"/>
    <property type="match status" value="1"/>
</dbReference>
<comment type="subcellular location">
    <subcellularLocation>
        <location evidence="1 8">Cell outer membrane</location>
        <topology evidence="1 8">Multi-pass membrane protein</topology>
    </subcellularLocation>
</comment>
<keyword evidence="7 8" id="KW-0998">Cell outer membrane</keyword>
<reference evidence="12 13" key="1">
    <citation type="submission" date="2018-08" db="EMBL/GenBank/DDBJ databases">
        <title>A genome reference for cultivated species of the human gut microbiota.</title>
        <authorList>
            <person name="Zou Y."/>
            <person name="Xue W."/>
            <person name="Luo G."/>
        </authorList>
    </citation>
    <scope>NUCLEOTIDE SEQUENCE [LARGE SCALE GENOMIC DNA]</scope>
    <source>
        <strain evidence="12 13">AF22-3AC</strain>
    </source>
</reference>
<dbReference type="NCBIfam" id="TIGR04057">
    <property type="entry name" value="SusC_RagA_signa"/>
    <property type="match status" value="1"/>
</dbReference>
<dbReference type="InterPro" id="IPR023996">
    <property type="entry name" value="TonB-dep_OMP_SusC/RagA"/>
</dbReference>
<sequence length="998" mass="111277">MTHTLCYLSRIFHSKEFRFYLVIVCLCLPLSAMAQSKITGKVIDTATGETLIGATVQVKGTGKGTITDIEGNYSINASSDDKLIFSSIGYITQEVSIGKKTIINVNMITDTQTLDEVVVIGYGSQSKRDITGAIGSINNTTLERQNTQTAAQALIGQIAGLSVVQTTGNVGVDPVIEIRGMNSIDKESSPLIVIDGVFGDMAAFSALNPSDIAKVDVLKDASSTAIYGSMGANGVVLVTTKSGSEGKNKINYSGSYGIRVPVRIPKMMNAQEFAKTLQDATDYFGYTSRTLGPEEQEWVDSGNSTDWLDLVLGNGVQTQHTLSLQGGNKNENHYISLGYSNQEGNIKPEKFERYSLSGKINAKVGKIFEMGAALNGAFSENKKGGNNEIIRSAFRLRPTGRAFDDEGNRIFWPTSTDSQIPNILYELDNSKIETMRANVYGNVFLSATPLKGLTLKSSFMPSIAYTRYGFYMGQLTKINVGKNPAYVNQYNSFNWAYVWDNTINYNTQFKSHKFNIMAGYSVNEKFYERYDSGVKGLTFNSLWHNMGAASELTMVDSDYTRWTVLSYLARINYSFKDRYLLTLTGRYDGASNLAPGHKWQFFPSAAIAWRISEEEWMKRLNIFDNLKLRLSYGTSGNNNVAPYSAWPTLTKVGYDFDGTGAAGYTANLANKALTWEKSDEINVGLDFGILGNRISATIEFYNKKTSDLILKQKLPIHTGYDNIVSNIGAVRNRGIEITLNTVNIKTKDWSWVTNINFTRNRNKILELYGDNEDDIANQLFIGQPIKVNYAYKYLGIWQEGEEYYQKAKAGQPKVLDVDQDNAITADKDMMIIGTPFPKWIGGMTNTVTYKNFDLSITAYARYGEQKLSWFHNSHTDMSMRYNVAKECFGNYWTPDNPNAEWWAPGSQANADWRKSKLYMDCSFLKISNITLGYEFSKKLLKKIGMTRLRVYATVQNPFTITKYNGFDPEWADTAITGLDSNSTGFASTTYTFGVNIGF</sequence>
<dbReference type="InterPro" id="IPR036942">
    <property type="entry name" value="Beta-barrel_TonB_sf"/>
</dbReference>
<evidence type="ECO:0000259" key="10">
    <source>
        <dbReference type="Pfam" id="PF00593"/>
    </source>
</evidence>
<evidence type="ECO:0000313" key="12">
    <source>
        <dbReference type="EMBL" id="RGS39848.1"/>
    </source>
</evidence>
<dbReference type="InterPro" id="IPR008969">
    <property type="entry name" value="CarboxyPept-like_regulatory"/>
</dbReference>
<dbReference type="NCBIfam" id="TIGR04056">
    <property type="entry name" value="OMP_RagA_SusC"/>
    <property type="match status" value="1"/>
</dbReference>
<comment type="similarity">
    <text evidence="8 9">Belongs to the TonB-dependent receptor family.</text>
</comment>
<gene>
    <name evidence="12" type="ORF">DWX97_00785</name>
</gene>
<dbReference type="InterPro" id="IPR023997">
    <property type="entry name" value="TonB-dep_OMP_SusC/RagA_CS"/>
</dbReference>
<keyword evidence="3 8" id="KW-1134">Transmembrane beta strand</keyword>
<dbReference type="InterPro" id="IPR012910">
    <property type="entry name" value="Plug_dom"/>
</dbReference>
<dbReference type="InterPro" id="IPR000531">
    <property type="entry name" value="Beta-barrel_TonB"/>
</dbReference>
<dbReference type="GO" id="GO:0009279">
    <property type="term" value="C:cell outer membrane"/>
    <property type="evidence" value="ECO:0007669"/>
    <property type="project" value="UniProtKB-SubCell"/>
</dbReference>
<dbReference type="Pfam" id="PF00593">
    <property type="entry name" value="TonB_dep_Rec_b-barrel"/>
    <property type="match status" value="1"/>
</dbReference>
<evidence type="ECO:0000256" key="6">
    <source>
        <dbReference type="ARBA" id="ARBA00023136"/>
    </source>
</evidence>
<evidence type="ECO:0000256" key="4">
    <source>
        <dbReference type="ARBA" id="ARBA00022692"/>
    </source>
</evidence>
<dbReference type="Gene3D" id="2.170.130.10">
    <property type="entry name" value="TonB-dependent receptor, plug domain"/>
    <property type="match status" value="1"/>
</dbReference>
<keyword evidence="12" id="KW-0675">Receptor</keyword>
<keyword evidence="2 8" id="KW-0813">Transport</keyword>
<evidence type="ECO:0000256" key="5">
    <source>
        <dbReference type="ARBA" id="ARBA00023077"/>
    </source>
</evidence>
<dbReference type="InterPro" id="IPR037066">
    <property type="entry name" value="Plug_dom_sf"/>
</dbReference>
<dbReference type="Pfam" id="PF07715">
    <property type="entry name" value="Plug"/>
    <property type="match status" value="1"/>
</dbReference>
<keyword evidence="5 9" id="KW-0798">TonB box</keyword>
<dbReference type="AlphaFoldDB" id="A0A412INW1"/>
<dbReference type="Gene3D" id="2.60.40.1120">
    <property type="entry name" value="Carboxypeptidase-like, regulatory domain"/>
    <property type="match status" value="1"/>
</dbReference>
<dbReference type="PROSITE" id="PS52016">
    <property type="entry name" value="TONB_DEPENDENT_REC_3"/>
    <property type="match status" value="1"/>
</dbReference>
<protein>
    <submittedName>
        <fullName evidence="12">TonB-dependent receptor</fullName>
    </submittedName>
</protein>
<comment type="caution">
    <text evidence="12">The sequence shown here is derived from an EMBL/GenBank/DDBJ whole genome shotgun (WGS) entry which is preliminary data.</text>
</comment>
<feature type="domain" description="TonB-dependent receptor-like beta-barrel" evidence="10">
    <location>
        <begin position="454"/>
        <end position="862"/>
    </location>
</feature>
<dbReference type="SUPFAM" id="SSF56935">
    <property type="entry name" value="Porins"/>
    <property type="match status" value="1"/>
</dbReference>
<evidence type="ECO:0000256" key="2">
    <source>
        <dbReference type="ARBA" id="ARBA00022448"/>
    </source>
</evidence>
<evidence type="ECO:0000259" key="11">
    <source>
        <dbReference type="Pfam" id="PF07715"/>
    </source>
</evidence>
<dbReference type="Proteomes" id="UP000283341">
    <property type="component" value="Unassembled WGS sequence"/>
</dbReference>
<evidence type="ECO:0000256" key="9">
    <source>
        <dbReference type="RuleBase" id="RU003357"/>
    </source>
</evidence>
<dbReference type="Pfam" id="PF13715">
    <property type="entry name" value="CarbopepD_reg_2"/>
    <property type="match status" value="1"/>
</dbReference>
<dbReference type="EMBL" id="QRVJ01000001">
    <property type="protein sequence ID" value="RGS39848.1"/>
    <property type="molecule type" value="Genomic_DNA"/>
</dbReference>
<evidence type="ECO:0000256" key="3">
    <source>
        <dbReference type="ARBA" id="ARBA00022452"/>
    </source>
</evidence>
<feature type="domain" description="TonB-dependent receptor plug" evidence="11">
    <location>
        <begin position="127"/>
        <end position="235"/>
    </location>
</feature>
<accession>A0A412INW1</accession>
<keyword evidence="6 8" id="KW-0472">Membrane</keyword>
<dbReference type="InterPro" id="IPR039426">
    <property type="entry name" value="TonB-dep_rcpt-like"/>
</dbReference>
<keyword evidence="4 8" id="KW-0812">Transmembrane</keyword>
<proteinExistence type="inferred from homology"/>